<evidence type="ECO:0000256" key="1">
    <source>
        <dbReference type="SAM" id="SignalP"/>
    </source>
</evidence>
<dbReference type="EMBL" id="WUEK01000001">
    <property type="protein sequence ID" value="MXG88170.1"/>
    <property type="molecule type" value="Genomic_DNA"/>
</dbReference>
<keyword evidence="1" id="KW-0732">Signal</keyword>
<organism evidence="3 4">
    <name type="scientific">Nocardioides flavescens</name>
    <dbReference type="NCBI Taxonomy" id="2691959"/>
    <lineage>
        <taxon>Bacteria</taxon>
        <taxon>Bacillati</taxon>
        <taxon>Actinomycetota</taxon>
        <taxon>Actinomycetes</taxon>
        <taxon>Propionibacteriales</taxon>
        <taxon>Nocardioidaceae</taxon>
        <taxon>Nocardioides</taxon>
    </lineage>
</organism>
<feature type="chain" id="PRO_5026911774" description="Htaa domain-containing protein" evidence="1">
    <location>
        <begin position="36"/>
        <end position="475"/>
    </location>
</feature>
<feature type="signal peptide" evidence="1">
    <location>
        <begin position="1"/>
        <end position="35"/>
    </location>
</feature>
<dbReference type="Proteomes" id="UP000473325">
    <property type="component" value="Unassembled WGS sequence"/>
</dbReference>
<gene>
    <name evidence="3" type="ORF">GRQ65_01235</name>
</gene>
<comment type="caution">
    <text evidence="3">The sequence shown here is derived from an EMBL/GenBank/DDBJ whole genome shotgun (WGS) entry which is preliminary data.</text>
</comment>
<name>A0A6L7ENE5_9ACTN</name>
<accession>A0A6L7ENE5</accession>
<dbReference type="InterPro" id="IPR007331">
    <property type="entry name" value="Htaa"/>
</dbReference>
<dbReference type="RefSeq" id="WP_160874337.1">
    <property type="nucleotide sequence ID" value="NZ_WUEK01000001.1"/>
</dbReference>
<feature type="domain" description="Htaa" evidence="2">
    <location>
        <begin position="42"/>
        <end position="195"/>
    </location>
</feature>
<dbReference type="AlphaFoldDB" id="A0A6L7ENE5"/>
<protein>
    <recommendedName>
        <fullName evidence="2">Htaa domain-containing protein</fullName>
    </recommendedName>
</protein>
<evidence type="ECO:0000313" key="4">
    <source>
        <dbReference type="Proteomes" id="UP000473325"/>
    </source>
</evidence>
<keyword evidence="4" id="KW-1185">Reference proteome</keyword>
<evidence type="ECO:0000259" key="2">
    <source>
        <dbReference type="Pfam" id="PF04213"/>
    </source>
</evidence>
<evidence type="ECO:0000313" key="3">
    <source>
        <dbReference type="EMBL" id="MXG88170.1"/>
    </source>
</evidence>
<proteinExistence type="predicted"/>
<dbReference type="PROSITE" id="PS51318">
    <property type="entry name" value="TAT"/>
    <property type="match status" value="1"/>
</dbReference>
<dbReference type="Pfam" id="PF04213">
    <property type="entry name" value="HtaA"/>
    <property type="match status" value="1"/>
</dbReference>
<sequence>MSTLVTRTRRCAVGTVAGALATGGLLALAPVQAQAAAPAPVLAWEVSQQFDDHLSTHVLGGGATEDADGVVSFPGGTATYEVATRASTVQYAGSVAGSFVNAGTTLYTVTLADPAVTYGPDGSGRLTAVVSASNAAFGGPAASTDPARVVVATFAASTRPDPTTLAATPDWAGVLPADSAEATALGIGAGKPVDGKSFAASFLGNLTSGVRAHFYATGTNPASDLKKQVASFTAGVPTPTVTARVSDASPTAGLTVAATGTGFRGVTNIGDNGIYVGLAPAGGLPPTGSRDGMDAFAAATWVPASALTSGSFSTSLTAPTARLDRTKAYSVYTWQAHTRSNTTQDTETPVAIDWTRLQAPVTTQPTQPTTPAAVVKATPSVTATIKGKPVVGRRAKLAVALDGTTSVPSGALEVALTKKGTKKSKVVRVAVSGTTQRVTLPRLTRGVWKVVVAYSGDTSHAAASGTTKLTVKARK</sequence>
<dbReference type="InterPro" id="IPR006311">
    <property type="entry name" value="TAT_signal"/>
</dbReference>
<reference evidence="3 4" key="1">
    <citation type="submission" date="2019-12" db="EMBL/GenBank/DDBJ databases">
        <authorList>
            <person name="Kun Z."/>
        </authorList>
    </citation>
    <scope>NUCLEOTIDE SEQUENCE [LARGE SCALE GENOMIC DNA]</scope>
    <source>
        <strain evidence="3 4">YIM 123512</strain>
    </source>
</reference>